<evidence type="ECO:0000313" key="2">
    <source>
        <dbReference type="Proteomes" id="UP000225997"/>
    </source>
</evidence>
<dbReference type="AlphaFoldDB" id="A0A2C4QNN5"/>
<comment type="caution">
    <text evidence="1">The sequence shown here is derived from an EMBL/GenBank/DDBJ whole genome shotgun (WGS) entry which is preliminary data.</text>
</comment>
<accession>A0A2C4QNN5</accession>
<organism evidence="1 2">
    <name type="scientific">Bacillus toyonensis</name>
    <dbReference type="NCBI Taxonomy" id="155322"/>
    <lineage>
        <taxon>Bacteria</taxon>
        <taxon>Bacillati</taxon>
        <taxon>Bacillota</taxon>
        <taxon>Bacilli</taxon>
        <taxon>Bacillales</taxon>
        <taxon>Bacillaceae</taxon>
        <taxon>Bacillus</taxon>
        <taxon>Bacillus cereus group</taxon>
    </lineage>
</organism>
<sequence length="69" mass="8241">MFSPPLLKIQKFKLHVNYMHVFSVLQYFQFLFPRLYTSLFSLSISLIVILNTCIFLYSIKTLTFIFLLV</sequence>
<dbReference type="Proteomes" id="UP000225997">
    <property type="component" value="Unassembled WGS sequence"/>
</dbReference>
<name>A0A2C4QNN5_9BACI</name>
<dbReference type="EMBL" id="NUSQ01000109">
    <property type="protein sequence ID" value="PHD66131.1"/>
    <property type="molecule type" value="Genomic_DNA"/>
</dbReference>
<proteinExistence type="predicted"/>
<evidence type="ECO:0000313" key="1">
    <source>
        <dbReference type="EMBL" id="PHD66131.1"/>
    </source>
</evidence>
<reference evidence="1 2" key="1">
    <citation type="submission" date="2017-09" db="EMBL/GenBank/DDBJ databases">
        <title>Large-scale bioinformatics analysis of Bacillus genomes uncovers conserved roles of natural products in bacterial physiology.</title>
        <authorList>
            <consortium name="Agbiome Team Llc"/>
            <person name="Bleich R.M."/>
            <person name="Grubbs K.J."/>
            <person name="Santa Maria K.C."/>
            <person name="Allen S.E."/>
            <person name="Farag S."/>
            <person name="Shank E.A."/>
            <person name="Bowers A."/>
        </authorList>
    </citation>
    <scope>NUCLEOTIDE SEQUENCE [LARGE SCALE GENOMIC DNA]</scope>
    <source>
        <strain evidence="1 2">AFS044250</strain>
    </source>
</reference>
<protein>
    <submittedName>
        <fullName evidence="1">Uncharacterized protein</fullName>
    </submittedName>
</protein>
<gene>
    <name evidence="1" type="ORF">COF40_21680</name>
</gene>